<proteinExistence type="inferred from homology"/>
<evidence type="ECO:0000256" key="5">
    <source>
        <dbReference type="NCBIfam" id="TIGR00168"/>
    </source>
</evidence>
<dbReference type="InterPro" id="IPR019814">
    <property type="entry name" value="Translation_initiation_fac_3_N"/>
</dbReference>
<name>A0A286EG84_9NEIS</name>
<evidence type="ECO:0000259" key="8">
    <source>
        <dbReference type="Pfam" id="PF05198"/>
    </source>
</evidence>
<dbReference type="Pfam" id="PF05198">
    <property type="entry name" value="IF3_N"/>
    <property type="match status" value="1"/>
</dbReference>
<comment type="subunit">
    <text evidence="4 6">Monomer.</text>
</comment>
<dbReference type="NCBIfam" id="TIGR00168">
    <property type="entry name" value="infC"/>
    <property type="match status" value="1"/>
</dbReference>
<dbReference type="FunFam" id="3.10.20.80:FF:000001">
    <property type="entry name" value="Translation initiation factor IF-3"/>
    <property type="match status" value="1"/>
</dbReference>
<dbReference type="InterPro" id="IPR019813">
    <property type="entry name" value="Translation_initiation_fac3_CS"/>
</dbReference>
<comment type="subcellular location">
    <subcellularLocation>
        <location evidence="4 6">Cytoplasm</location>
    </subcellularLocation>
</comment>
<dbReference type="Gene3D" id="3.10.20.80">
    <property type="entry name" value="Translation initiation factor 3 (IF-3), N-terminal domain"/>
    <property type="match status" value="1"/>
</dbReference>
<evidence type="ECO:0000256" key="3">
    <source>
        <dbReference type="ARBA" id="ARBA00022917"/>
    </source>
</evidence>
<dbReference type="PANTHER" id="PTHR10938">
    <property type="entry name" value="TRANSLATION INITIATION FACTOR IF-3"/>
    <property type="match status" value="1"/>
</dbReference>
<dbReference type="GO" id="GO:0005829">
    <property type="term" value="C:cytosol"/>
    <property type="evidence" value="ECO:0007669"/>
    <property type="project" value="TreeGrafter"/>
</dbReference>
<dbReference type="GO" id="GO:0032790">
    <property type="term" value="P:ribosome disassembly"/>
    <property type="evidence" value="ECO:0007669"/>
    <property type="project" value="TreeGrafter"/>
</dbReference>
<evidence type="ECO:0000259" key="7">
    <source>
        <dbReference type="Pfam" id="PF00707"/>
    </source>
</evidence>
<gene>
    <name evidence="4" type="primary">infC</name>
    <name evidence="9" type="ORF">SAMN02746062_01888</name>
</gene>
<comment type="function">
    <text evidence="4 6">IF-3 binds to the 30S ribosomal subunit and shifts the equilibrium between 70S ribosomes and their 50S and 30S subunits in favor of the free subunits, thus enhancing the availability of 30S subunits on which protein synthesis initiation begins.</text>
</comment>
<evidence type="ECO:0000313" key="10">
    <source>
        <dbReference type="Proteomes" id="UP000219669"/>
    </source>
</evidence>
<feature type="domain" description="Translation initiation factor 3 N-terminal" evidence="8">
    <location>
        <begin position="24"/>
        <end position="93"/>
    </location>
</feature>
<dbReference type="InterPro" id="IPR001288">
    <property type="entry name" value="Translation_initiation_fac_3"/>
</dbReference>
<dbReference type="GO" id="GO:0003743">
    <property type="term" value="F:translation initiation factor activity"/>
    <property type="evidence" value="ECO:0007669"/>
    <property type="project" value="UniProtKB-UniRule"/>
</dbReference>
<dbReference type="HAMAP" id="MF_00080">
    <property type="entry name" value="IF_3"/>
    <property type="match status" value="1"/>
</dbReference>
<keyword evidence="2 4" id="KW-0396">Initiation factor</keyword>
<dbReference type="AlphaFoldDB" id="A0A286EG84"/>
<dbReference type="SUPFAM" id="SSF55200">
    <property type="entry name" value="Translation initiation factor IF3, C-terminal domain"/>
    <property type="match status" value="1"/>
</dbReference>
<evidence type="ECO:0000256" key="6">
    <source>
        <dbReference type="RuleBase" id="RU000646"/>
    </source>
</evidence>
<dbReference type="PROSITE" id="PS00938">
    <property type="entry name" value="IF3"/>
    <property type="match status" value="1"/>
</dbReference>
<evidence type="ECO:0000256" key="1">
    <source>
        <dbReference type="ARBA" id="ARBA00005439"/>
    </source>
</evidence>
<keyword evidence="10" id="KW-1185">Reference proteome</keyword>
<dbReference type="InterPro" id="IPR036787">
    <property type="entry name" value="T_IF-3_N_sf"/>
</dbReference>
<evidence type="ECO:0000256" key="2">
    <source>
        <dbReference type="ARBA" id="ARBA00022540"/>
    </source>
</evidence>
<organism evidence="9 10">
    <name type="scientific">Alysiella filiformis DSM 16848</name>
    <dbReference type="NCBI Taxonomy" id="1120981"/>
    <lineage>
        <taxon>Bacteria</taxon>
        <taxon>Pseudomonadati</taxon>
        <taxon>Pseudomonadota</taxon>
        <taxon>Betaproteobacteria</taxon>
        <taxon>Neisseriales</taxon>
        <taxon>Neisseriaceae</taxon>
        <taxon>Alysiella</taxon>
    </lineage>
</organism>
<keyword evidence="4" id="KW-0963">Cytoplasm</keyword>
<sequence>MANLNFPNLFRRCIIAQQEREARINGEITAKEVRLISGEGEQLGVVSLKEALAMAEEQDVDLVEISPTAKPPVCKLMDFGKYKYEQSKKRDEAKKKQKQVQIKEIKFRPGTDDGDYNIKMRKIREFLEDGDKVKITLRFRGREMAHQELGARLLERIKDELAEEGQVEQFPKMEGRQMVMMVAPKKK</sequence>
<dbReference type="Proteomes" id="UP000219669">
    <property type="component" value="Unassembled WGS sequence"/>
</dbReference>
<dbReference type="InterPro" id="IPR019815">
    <property type="entry name" value="Translation_initiation_fac_3_C"/>
</dbReference>
<evidence type="ECO:0000256" key="4">
    <source>
        <dbReference type="HAMAP-Rule" id="MF_00080"/>
    </source>
</evidence>
<keyword evidence="3 4" id="KW-0648">Protein biosynthesis</keyword>
<dbReference type="SUPFAM" id="SSF54364">
    <property type="entry name" value="Translation initiation factor IF3, N-terminal domain"/>
    <property type="match status" value="1"/>
</dbReference>
<dbReference type="FunFam" id="3.30.110.10:FF:000001">
    <property type="entry name" value="Translation initiation factor IF-3"/>
    <property type="match status" value="1"/>
</dbReference>
<comment type="similarity">
    <text evidence="1 4 6">Belongs to the IF-3 family.</text>
</comment>
<dbReference type="EMBL" id="OCNF01000020">
    <property type="protein sequence ID" value="SOD69921.1"/>
    <property type="molecule type" value="Genomic_DNA"/>
</dbReference>
<reference evidence="9 10" key="1">
    <citation type="submission" date="2017-09" db="EMBL/GenBank/DDBJ databases">
        <authorList>
            <person name="Ehlers B."/>
            <person name="Leendertz F.H."/>
        </authorList>
    </citation>
    <scope>NUCLEOTIDE SEQUENCE [LARGE SCALE GENOMIC DNA]</scope>
    <source>
        <strain evidence="9 10">DSM 16848</strain>
    </source>
</reference>
<dbReference type="PANTHER" id="PTHR10938:SF0">
    <property type="entry name" value="TRANSLATION INITIATION FACTOR IF-3, MITOCHONDRIAL"/>
    <property type="match status" value="1"/>
</dbReference>
<protein>
    <recommendedName>
        <fullName evidence="4 5">Translation initiation factor IF-3</fullName>
    </recommendedName>
</protein>
<dbReference type="Gene3D" id="3.30.110.10">
    <property type="entry name" value="Translation initiation factor 3 (IF-3), C-terminal domain"/>
    <property type="match status" value="1"/>
</dbReference>
<dbReference type="GO" id="GO:0016020">
    <property type="term" value="C:membrane"/>
    <property type="evidence" value="ECO:0007669"/>
    <property type="project" value="TreeGrafter"/>
</dbReference>
<feature type="domain" description="Translation initiation factor 3 C-terminal" evidence="7">
    <location>
        <begin position="100"/>
        <end position="185"/>
    </location>
</feature>
<evidence type="ECO:0000313" key="9">
    <source>
        <dbReference type="EMBL" id="SOD69921.1"/>
    </source>
</evidence>
<accession>A0A286EG84</accession>
<dbReference type="GO" id="GO:0043022">
    <property type="term" value="F:ribosome binding"/>
    <property type="evidence" value="ECO:0007669"/>
    <property type="project" value="UniProtKB-ARBA"/>
</dbReference>
<dbReference type="Pfam" id="PF00707">
    <property type="entry name" value="IF3_C"/>
    <property type="match status" value="1"/>
</dbReference>
<dbReference type="InterPro" id="IPR036788">
    <property type="entry name" value="T_IF-3_C_sf"/>
</dbReference>